<feature type="compositionally biased region" description="Polar residues" evidence="1">
    <location>
        <begin position="1"/>
        <end position="18"/>
    </location>
</feature>
<dbReference type="Proteomes" id="UP001367676">
    <property type="component" value="Unassembled WGS sequence"/>
</dbReference>
<evidence type="ECO:0000256" key="1">
    <source>
        <dbReference type="SAM" id="MobiDB-lite"/>
    </source>
</evidence>
<proteinExistence type="predicted"/>
<dbReference type="Pfam" id="PF25273">
    <property type="entry name" value="DUF7869"/>
    <property type="match status" value="1"/>
</dbReference>
<dbReference type="EMBL" id="JBBCAQ010000014">
    <property type="protein sequence ID" value="KAK7598268.1"/>
    <property type="molecule type" value="Genomic_DNA"/>
</dbReference>
<keyword evidence="4" id="KW-1185">Reference proteome</keyword>
<reference evidence="3 4" key="1">
    <citation type="submission" date="2024-03" db="EMBL/GenBank/DDBJ databases">
        <title>Adaptation during the transition from Ophiocordyceps entomopathogen to insect associate is accompanied by gene loss and intensified selection.</title>
        <authorList>
            <person name="Ward C.M."/>
            <person name="Onetto C.A."/>
            <person name="Borneman A.R."/>
        </authorList>
    </citation>
    <scope>NUCLEOTIDE SEQUENCE [LARGE SCALE GENOMIC DNA]</scope>
    <source>
        <strain evidence="3">AWRI1</strain>
        <tissue evidence="3">Single Adult Female</tissue>
    </source>
</reference>
<evidence type="ECO:0000313" key="4">
    <source>
        <dbReference type="Proteomes" id="UP001367676"/>
    </source>
</evidence>
<gene>
    <name evidence="3" type="ORF">V9T40_006503</name>
</gene>
<dbReference type="PANTHER" id="PTHR34415">
    <property type="entry name" value="INTEGRASE CATALYTIC DOMAIN-CONTAINING PROTEIN"/>
    <property type="match status" value="1"/>
</dbReference>
<accession>A0AAN9TKX0</accession>
<feature type="region of interest" description="Disordered" evidence="1">
    <location>
        <begin position="1"/>
        <end position="25"/>
    </location>
</feature>
<protein>
    <recommendedName>
        <fullName evidence="2">DUF7869 domain-containing protein</fullName>
    </recommendedName>
</protein>
<feature type="domain" description="DUF7869" evidence="2">
    <location>
        <begin position="413"/>
        <end position="542"/>
    </location>
</feature>
<dbReference type="InterPro" id="IPR057191">
    <property type="entry name" value="DUF7869"/>
</dbReference>
<dbReference type="AlphaFoldDB" id="A0AAN9TKX0"/>
<name>A0AAN9TKX0_9HEMI</name>
<organism evidence="3 4">
    <name type="scientific">Parthenolecanium corni</name>
    <dbReference type="NCBI Taxonomy" id="536013"/>
    <lineage>
        <taxon>Eukaryota</taxon>
        <taxon>Metazoa</taxon>
        <taxon>Ecdysozoa</taxon>
        <taxon>Arthropoda</taxon>
        <taxon>Hexapoda</taxon>
        <taxon>Insecta</taxon>
        <taxon>Pterygota</taxon>
        <taxon>Neoptera</taxon>
        <taxon>Paraneoptera</taxon>
        <taxon>Hemiptera</taxon>
        <taxon>Sternorrhyncha</taxon>
        <taxon>Coccoidea</taxon>
        <taxon>Coccidae</taxon>
        <taxon>Parthenolecanium</taxon>
    </lineage>
</organism>
<dbReference type="PANTHER" id="PTHR34415:SF1">
    <property type="entry name" value="INTEGRASE CATALYTIC DOMAIN-CONTAINING PROTEIN"/>
    <property type="match status" value="1"/>
</dbReference>
<sequence>MDTVSDENTQNLYDNNNDTLDEDDSVDTKFSCEDADIITVYVSYELPYNSIDSHSAIFFHLFFYLQLSEADTMGIENVEVSDVLSDVYNSEDPEFVDQDVAEFVKRTCGCPEECSSKFSLDMISQSRNHFRAFDCDKHGRNQLDNVMLGIIHAITLSDSVVKEGSKLERERQRLKPLYLVHGIEVCEEFFIFVHGIAVKRFQNLMTRYKQNNNAIREQIHSDHEKSSNSVLPHEYVVNFLRNFAEDCALFFPRYACSRKRIIKLLPSDVTKTSVHAKYKIAAEQLNDTPVDIYKFSEVWATLCADIIIQKLQSETKRAQRKRLKRQLTLLQNVDSDVLEKKESLQRRIQPEINHYHSVVAETKKHFPFTVLDIPRPVQSFSGSIHLSFDLAQQVHVPSNPQTPTPLYFLVPYKVRIFGVMNETCGRQCNYIIPEAVTFSMTQTLNSIVSYLHHYLREFTFGEAELYLHGGDCMVQNKNNLVMQYLAWRVARKLNKKITISFLPANHTKFGPDYGFGFFKMKFRQSAITCLNDIVNAVNTSTPDSNLNFSFLVGNESGQLYVDVLDWQAGFADAGFSKIPDIASYSHFYFDESWLGLVKCKKHIQDKMSVHEVFNSVLDVSTIDFKKLESNGLSHQRKMYLYKEIRPYCTESTKNILCPLPASEIKPKSTPKKRKLKCK</sequence>
<evidence type="ECO:0000313" key="3">
    <source>
        <dbReference type="EMBL" id="KAK7598268.1"/>
    </source>
</evidence>
<comment type="caution">
    <text evidence="3">The sequence shown here is derived from an EMBL/GenBank/DDBJ whole genome shotgun (WGS) entry which is preliminary data.</text>
</comment>
<evidence type="ECO:0000259" key="2">
    <source>
        <dbReference type="Pfam" id="PF25273"/>
    </source>
</evidence>